<reference evidence="1 2" key="1">
    <citation type="submission" date="2019-09" db="EMBL/GenBank/DDBJ databases">
        <authorList>
            <person name="Dittami M. S."/>
        </authorList>
    </citation>
    <scope>NUCLEOTIDE SEQUENCE [LARGE SCALE GENOMIC DNA]</scope>
    <source>
        <strain evidence="1">SPHINGO391</strain>
    </source>
</reference>
<dbReference type="AlphaFoldDB" id="A0A5E7XZU0"/>
<evidence type="ECO:0000313" key="1">
    <source>
        <dbReference type="EMBL" id="VVS99744.1"/>
    </source>
</evidence>
<protein>
    <submittedName>
        <fullName evidence="1">Uncharacterized protein</fullName>
    </submittedName>
</protein>
<sequence length="58" mass="6588">MIAKYDIEYSLVREAEERLASKNAADDTARVAHAELANRYADRAWAARDARFEDGLKC</sequence>
<organism evidence="1 2">
    <name type="scientific">Sphingomonas aurantiaca</name>
    <dbReference type="NCBI Taxonomy" id="185949"/>
    <lineage>
        <taxon>Bacteria</taxon>
        <taxon>Pseudomonadati</taxon>
        <taxon>Pseudomonadota</taxon>
        <taxon>Alphaproteobacteria</taxon>
        <taxon>Sphingomonadales</taxon>
        <taxon>Sphingomonadaceae</taxon>
        <taxon>Sphingomonas</taxon>
    </lineage>
</organism>
<evidence type="ECO:0000313" key="2">
    <source>
        <dbReference type="Proteomes" id="UP000326857"/>
    </source>
</evidence>
<name>A0A5E7XZU0_9SPHN</name>
<accession>A0A5E7XZU0</accession>
<dbReference type="EMBL" id="CABVLI010000025">
    <property type="protein sequence ID" value="VVS99744.1"/>
    <property type="molecule type" value="Genomic_DNA"/>
</dbReference>
<dbReference type="Proteomes" id="UP000326857">
    <property type="component" value="Unassembled WGS sequence"/>
</dbReference>
<proteinExistence type="predicted"/>
<dbReference type="RefSeq" id="WP_164913531.1">
    <property type="nucleotide sequence ID" value="NZ_LR701524.1"/>
</dbReference>
<gene>
    <name evidence="1" type="ORF">SPHINGO391_310029</name>
</gene>